<gene>
    <name evidence="2" type="ORF">DDQ50_10565</name>
</gene>
<dbReference type="PANTHER" id="PTHR43792">
    <property type="entry name" value="GNAT FAMILY, PUTATIVE (AFU_ORTHOLOGUE AFUA_3G00765)-RELATED-RELATED"/>
    <property type="match status" value="1"/>
</dbReference>
<dbReference type="AlphaFoldDB" id="A0A2V1HNP6"/>
<dbReference type="Pfam" id="PF13302">
    <property type="entry name" value="Acetyltransf_3"/>
    <property type="match status" value="1"/>
</dbReference>
<dbReference type="PANTHER" id="PTHR43792:SF1">
    <property type="entry name" value="N-ACETYLTRANSFERASE DOMAIN-CONTAINING PROTEIN"/>
    <property type="match status" value="1"/>
</dbReference>
<evidence type="ECO:0000313" key="2">
    <source>
        <dbReference type="EMBL" id="PVZ94178.1"/>
    </source>
</evidence>
<feature type="domain" description="N-acetyltransferase" evidence="1">
    <location>
        <begin position="52"/>
        <end position="210"/>
    </location>
</feature>
<dbReference type="PROSITE" id="PS51186">
    <property type="entry name" value="GNAT"/>
    <property type="match status" value="1"/>
</dbReference>
<evidence type="ECO:0000313" key="3">
    <source>
        <dbReference type="Proteomes" id="UP000244893"/>
    </source>
</evidence>
<dbReference type="EMBL" id="QEOP01000002">
    <property type="protein sequence ID" value="PVZ94178.1"/>
    <property type="molecule type" value="Genomic_DNA"/>
</dbReference>
<dbReference type="OrthoDB" id="9132139at2"/>
<dbReference type="InterPro" id="IPR051531">
    <property type="entry name" value="N-acetyltransferase"/>
</dbReference>
<organism evidence="2 3">
    <name type="scientific">Amnibacterium flavum</name>
    <dbReference type="NCBI Taxonomy" id="2173173"/>
    <lineage>
        <taxon>Bacteria</taxon>
        <taxon>Bacillati</taxon>
        <taxon>Actinomycetota</taxon>
        <taxon>Actinomycetes</taxon>
        <taxon>Micrococcales</taxon>
        <taxon>Microbacteriaceae</taxon>
        <taxon>Amnibacterium</taxon>
    </lineage>
</organism>
<keyword evidence="2" id="KW-0808">Transferase</keyword>
<dbReference type="Proteomes" id="UP000244893">
    <property type="component" value="Unassembled WGS sequence"/>
</dbReference>
<dbReference type="RefSeq" id="WP_116756692.1">
    <property type="nucleotide sequence ID" value="NZ_JBHUEX010000001.1"/>
</dbReference>
<dbReference type="InterPro" id="IPR016181">
    <property type="entry name" value="Acyl_CoA_acyltransferase"/>
</dbReference>
<sequence length="224" mass="25360">MTSARPALLGGPELGLALRGLARRLGARRPRFLRGERVERPLVARRVRTERLVLRRHRMSDAADWYAIQSCESVIRGLRWPVRDARQSRQHLRDRTRHHVLAQADDFLAYAVDFEGVLIGDVLLHLRDVNRATRSAEIGWVLNPDYTGQGFAAEAAQAALGLAFRRLGATVVFAEIEPTNVRSQGLAKRLGFEQRTPTRHALVREAWERGAAERRRPQRVIAEG</sequence>
<comment type="caution">
    <text evidence="2">The sequence shown here is derived from an EMBL/GenBank/DDBJ whole genome shotgun (WGS) entry which is preliminary data.</text>
</comment>
<proteinExistence type="predicted"/>
<reference evidence="2 3" key="1">
    <citation type="submission" date="2018-05" db="EMBL/GenBank/DDBJ databases">
        <title>Amnibacterium sp. M8JJ-5, whole genome shotgun sequence.</title>
        <authorList>
            <person name="Tuo L."/>
        </authorList>
    </citation>
    <scope>NUCLEOTIDE SEQUENCE [LARGE SCALE GENOMIC DNA]</scope>
    <source>
        <strain evidence="2 3">M8JJ-5</strain>
    </source>
</reference>
<dbReference type="Gene3D" id="3.40.630.30">
    <property type="match status" value="1"/>
</dbReference>
<accession>A0A2V1HNP6</accession>
<dbReference type="SUPFAM" id="SSF55729">
    <property type="entry name" value="Acyl-CoA N-acyltransferases (Nat)"/>
    <property type="match status" value="1"/>
</dbReference>
<dbReference type="InterPro" id="IPR000182">
    <property type="entry name" value="GNAT_dom"/>
</dbReference>
<protein>
    <submittedName>
        <fullName evidence="2">N-acetyltransferase</fullName>
    </submittedName>
</protein>
<evidence type="ECO:0000259" key="1">
    <source>
        <dbReference type="PROSITE" id="PS51186"/>
    </source>
</evidence>
<dbReference type="GO" id="GO:0016747">
    <property type="term" value="F:acyltransferase activity, transferring groups other than amino-acyl groups"/>
    <property type="evidence" value="ECO:0007669"/>
    <property type="project" value="InterPro"/>
</dbReference>
<keyword evidence="3" id="KW-1185">Reference proteome</keyword>
<name>A0A2V1HNP6_9MICO</name>